<dbReference type="CDD" id="cd11843">
    <property type="entry name" value="SH3_PACSIN"/>
    <property type="match status" value="1"/>
</dbReference>
<keyword evidence="4" id="KW-0597">Phosphoprotein</keyword>
<feature type="compositionally biased region" description="Low complexity" evidence="6">
    <location>
        <begin position="120"/>
        <end position="142"/>
    </location>
</feature>
<evidence type="ECO:0000256" key="3">
    <source>
        <dbReference type="ARBA" id="ARBA00022490"/>
    </source>
</evidence>
<dbReference type="EMBL" id="CAJNOC010005336">
    <property type="protein sequence ID" value="CAF1049658.1"/>
    <property type="molecule type" value="Genomic_DNA"/>
</dbReference>
<feature type="region of interest" description="Disordered" evidence="6">
    <location>
        <begin position="74"/>
        <end position="182"/>
    </location>
</feature>
<dbReference type="AlphaFoldDB" id="A0A814KHR9"/>
<evidence type="ECO:0000259" key="7">
    <source>
        <dbReference type="PROSITE" id="PS50002"/>
    </source>
</evidence>
<keyword evidence="2 5" id="KW-0728">SH3 domain</keyword>
<dbReference type="Proteomes" id="UP000663879">
    <property type="component" value="Unassembled WGS sequence"/>
</dbReference>
<feature type="region of interest" description="Disordered" evidence="6">
    <location>
        <begin position="37"/>
        <end position="56"/>
    </location>
</feature>
<evidence type="ECO:0000256" key="6">
    <source>
        <dbReference type="SAM" id="MobiDB-lite"/>
    </source>
</evidence>
<dbReference type="PANTHER" id="PTHR23065">
    <property type="entry name" value="PROLINE-SERINE-THREONINE PHOSPHATASE INTERACTING PROTEIN 1"/>
    <property type="match status" value="1"/>
</dbReference>
<dbReference type="GO" id="GO:0043226">
    <property type="term" value="C:organelle"/>
    <property type="evidence" value="ECO:0007669"/>
    <property type="project" value="UniProtKB-ARBA"/>
</dbReference>
<feature type="domain" description="SH3" evidence="7">
    <location>
        <begin position="195"/>
        <end position="254"/>
    </location>
</feature>
<feature type="compositionally biased region" description="Low complexity" evidence="6">
    <location>
        <begin position="94"/>
        <end position="104"/>
    </location>
</feature>
<keyword evidence="3" id="KW-0963">Cytoplasm</keyword>
<sequence length="254" mass="28089">MWLSIFSTRHSSQSSYTETSGSLQRSDIKKILTNGSGSIRNAMQPTNPLSVQSTSSISKVKIDYPVEQNPFGEDEEEFLEDDQPKTNHSENKTTDITITSSSHINPSVPLNQNSTSSPLAANNTHTSNASNNNSSSSNKTPNDAPMSNTSHESNPFGDDEEQEEKSEKISVPNSEQSPRKNEIVENEELIPIADCLNIKVRALYDYTGAEDDELTFKAGDEFLKLSNEDEIGWCFGKIDKRIGLYPATYATEIK</sequence>
<feature type="compositionally biased region" description="Basic and acidic residues" evidence="6">
    <location>
        <begin position="82"/>
        <end position="93"/>
    </location>
</feature>
<dbReference type="PROSITE" id="PS50002">
    <property type="entry name" value="SH3"/>
    <property type="match status" value="1"/>
</dbReference>
<protein>
    <recommendedName>
        <fullName evidence="7">SH3 domain-containing protein</fullName>
    </recommendedName>
</protein>
<dbReference type="OrthoDB" id="10255128at2759"/>
<dbReference type="SUPFAM" id="SSF50044">
    <property type="entry name" value="SH3-domain"/>
    <property type="match status" value="1"/>
</dbReference>
<dbReference type="PRINTS" id="PR00452">
    <property type="entry name" value="SH3DOMAIN"/>
</dbReference>
<evidence type="ECO:0000256" key="2">
    <source>
        <dbReference type="ARBA" id="ARBA00022443"/>
    </source>
</evidence>
<evidence type="ECO:0000256" key="4">
    <source>
        <dbReference type="ARBA" id="ARBA00022553"/>
    </source>
</evidence>
<evidence type="ECO:0000256" key="5">
    <source>
        <dbReference type="PROSITE-ProRule" id="PRU00192"/>
    </source>
</evidence>
<comment type="subcellular location">
    <subcellularLocation>
        <location evidence="1">Cytoplasm</location>
    </subcellularLocation>
</comment>
<organism evidence="8 9">
    <name type="scientific">Brachionus calyciflorus</name>
    <dbReference type="NCBI Taxonomy" id="104777"/>
    <lineage>
        <taxon>Eukaryota</taxon>
        <taxon>Metazoa</taxon>
        <taxon>Spiralia</taxon>
        <taxon>Gnathifera</taxon>
        <taxon>Rotifera</taxon>
        <taxon>Eurotatoria</taxon>
        <taxon>Monogononta</taxon>
        <taxon>Pseudotrocha</taxon>
        <taxon>Ploima</taxon>
        <taxon>Brachionidae</taxon>
        <taxon>Brachionus</taxon>
    </lineage>
</organism>
<dbReference type="PANTHER" id="PTHR23065:SF7">
    <property type="entry name" value="NOSTRIN, ISOFORM H"/>
    <property type="match status" value="1"/>
</dbReference>
<dbReference type="GO" id="GO:0005737">
    <property type="term" value="C:cytoplasm"/>
    <property type="evidence" value="ECO:0007669"/>
    <property type="project" value="TreeGrafter"/>
</dbReference>
<dbReference type="GO" id="GO:0005886">
    <property type="term" value="C:plasma membrane"/>
    <property type="evidence" value="ECO:0007669"/>
    <property type="project" value="TreeGrafter"/>
</dbReference>
<name>A0A814KHR9_9BILA</name>
<feature type="compositionally biased region" description="Polar residues" evidence="6">
    <location>
        <begin position="108"/>
        <end position="119"/>
    </location>
</feature>
<dbReference type="InterPro" id="IPR001452">
    <property type="entry name" value="SH3_domain"/>
</dbReference>
<evidence type="ECO:0000256" key="1">
    <source>
        <dbReference type="ARBA" id="ARBA00004496"/>
    </source>
</evidence>
<evidence type="ECO:0000313" key="9">
    <source>
        <dbReference type="Proteomes" id="UP000663879"/>
    </source>
</evidence>
<dbReference type="Pfam" id="PF00018">
    <property type="entry name" value="SH3_1"/>
    <property type="match status" value="1"/>
</dbReference>
<reference evidence="8" key="1">
    <citation type="submission" date="2021-02" db="EMBL/GenBank/DDBJ databases">
        <authorList>
            <person name="Nowell W R."/>
        </authorList>
    </citation>
    <scope>NUCLEOTIDE SEQUENCE</scope>
    <source>
        <strain evidence="8">Ploen Becks lab</strain>
    </source>
</reference>
<dbReference type="SMART" id="SM00326">
    <property type="entry name" value="SH3"/>
    <property type="match status" value="1"/>
</dbReference>
<keyword evidence="9" id="KW-1185">Reference proteome</keyword>
<dbReference type="InterPro" id="IPR036028">
    <property type="entry name" value="SH3-like_dom_sf"/>
</dbReference>
<evidence type="ECO:0000313" key="8">
    <source>
        <dbReference type="EMBL" id="CAF1049658.1"/>
    </source>
</evidence>
<dbReference type="Gene3D" id="2.30.30.40">
    <property type="entry name" value="SH3 Domains"/>
    <property type="match status" value="1"/>
</dbReference>
<comment type="caution">
    <text evidence="8">The sequence shown here is derived from an EMBL/GenBank/DDBJ whole genome shotgun (WGS) entry which is preliminary data.</text>
</comment>
<proteinExistence type="predicted"/>
<gene>
    <name evidence="8" type="ORF">OXX778_LOCUS18762</name>
</gene>
<accession>A0A814KHR9</accession>